<evidence type="ECO:0000313" key="2">
    <source>
        <dbReference type="EMBL" id="DAF98352.1"/>
    </source>
</evidence>
<organism evidence="2">
    <name type="scientific">Siphoviridae sp. ctnNB1</name>
    <dbReference type="NCBI Taxonomy" id="2825660"/>
    <lineage>
        <taxon>Viruses</taxon>
        <taxon>Duplodnaviria</taxon>
        <taxon>Heunggongvirae</taxon>
        <taxon>Uroviricota</taxon>
        <taxon>Caudoviricetes</taxon>
    </lineage>
</organism>
<dbReference type="Pfam" id="PF18316">
    <property type="entry name" value="S-l_SbsC_C"/>
    <property type="match status" value="1"/>
</dbReference>
<name>A0A8S5UV38_9CAUD</name>
<accession>A0A8S5UV38</accession>
<proteinExistence type="predicted"/>
<feature type="domain" description="S-layer protein SbsC C-terminal" evidence="1">
    <location>
        <begin position="305"/>
        <end position="383"/>
    </location>
</feature>
<dbReference type="InterPro" id="IPR040751">
    <property type="entry name" value="SbsC_C"/>
</dbReference>
<protein>
    <submittedName>
        <fullName evidence="2">Major capsid protein</fullName>
    </submittedName>
</protein>
<reference evidence="2" key="1">
    <citation type="journal article" date="2021" name="Proc. Natl. Acad. Sci. U.S.A.">
        <title>A Catalog of Tens of Thousands of Viruses from Human Metagenomes Reveals Hidden Associations with Chronic Diseases.</title>
        <authorList>
            <person name="Tisza M.J."/>
            <person name="Buck C.B."/>
        </authorList>
    </citation>
    <scope>NUCLEOTIDE SEQUENCE</scope>
    <source>
        <strain evidence="2">CtnNB1</strain>
    </source>
</reference>
<sequence>MAAIPNTITTQQFSINPREVDFVTSFGREITALTEVMGISRPIRKANGTMLTAKKATGELQSGSVAEGDLIPLSQFEVEPVDFQPIELLKYRKAVTIEAIEKYGLETAVGMTDEEFKVQLQDDVLAQFYNFLLTGQLTSEETTFQMAVAMAIGRVKDAFKKMHRSATGVAVFANTLDVYEYLGGAQITVQTAFGMDYVENFLGADILFFSSEVPQGRVIATPVNNLNVYYVDPGDSEFAQAGLAYTTDADVPYIGFHTEGVYQRAQSESYAIMGLTIFAEYLNAVAVVTIANAPELGKITVTPSKGSIAGTTKATLSGTARTEGNVLKYKLGAEAIPVEYGENVRNWSVFTQSADIEATAGQYITVVETDQWFKVVGLGSAAVVVNEGE</sequence>
<evidence type="ECO:0000259" key="1">
    <source>
        <dbReference type="Pfam" id="PF18316"/>
    </source>
</evidence>
<dbReference type="EMBL" id="BK016146">
    <property type="protein sequence ID" value="DAF98352.1"/>
    <property type="molecule type" value="Genomic_DNA"/>
</dbReference>